<accession>A0A2T6BQI1</accession>
<dbReference type="Proteomes" id="UP000244240">
    <property type="component" value="Unassembled WGS sequence"/>
</dbReference>
<organism evidence="1 2">
    <name type="scientific">Melghirimyces profundicolus</name>
    <dbReference type="NCBI Taxonomy" id="1242148"/>
    <lineage>
        <taxon>Bacteria</taxon>
        <taxon>Bacillati</taxon>
        <taxon>Bacillota</taxon>
        <taxon>Bacilli</taxon>
        <taxon>Bacillales</taxon>
        <taxon>Thermoactinomycetaceae</taxon>
        <taxon>Melghirimyces</taxon>
    </lineage>
</organism>
<protein>
    <submittedName>
        <fullName evidence="1">Uncharacterized protein</fullName>
    </submittedName>
</protein>
<evidence type="ECO:0000313" key="1">
    <source>
        <dbReference type="EMBL" id="PTX58328.1"/>
    </source>
</evidence>
<reference evidence="1 2" key="1">
    <citation type="submission" date="2018-04" db="EMBL/GenBank/DDBJ databases">
        <title>Genomic Encyclopedia of Archaeal and Bacterial Type Strains, Phase II (KMG-II): from individual species to whole genera.</title>
        <authorList>
            <person name="Goeker M."/>
        </authorList>
    </citation>
    <scope>NUCLEOTIDE SEQUENCE [LARGE SCALE GENOMIC DNA]</scope>
    <source>
        <strain evidence="1 2">DSM 45787</strain>
    </source>
</reference>
<evidence type="ECO:0000313" key="2">
    <source>
        <dbReference type="Proteomes" id="UP000244240"/>
    </source>
</evidence>
<sequence>MFSGMEEMVRIRQEEIRREYREARRGHPSRLIRNLWKRLQKQKSEQVGQGGAGCPAPSCC</sequence>
<dbReference type="EMBL" id="QBKR01000017">
    <property type="protein sequence ID" value="PTX58328.1"/>
    <property type="molecule type" value="Genomic_DNA"/>
</dbReference>
<name>A0A2T6BQI1_9BACL</name>
<proteinExistence type="predicted"/>
<dbReference type="AlphaFoldDB" id="A0A2T6BQI1"/>
<comment type="caution">
    <text evidence="1">The sequence shown here is derived from an EMBL/GenBank/DDBJ whole genome shotgun (WGS) entry which is preliminary data.</text>
</comment>
<keyword evidence="2" id="KW-1185">Reference proteome</keyword>
<gene>
    <name evidence="1" type="ORF">C8P63_11776</name>
</gene>